<feature type="compositionally biased region" description="Basic residues" evidence="1">
    <location>
        <begin position="311"/>
        <end position="328"/>
    </location>
</feature>
<dbReference type="Proteomes" id="UP000283210">
    <property type="component" value="Chromosome 14"/>
</dbReference>
<feature type="region of interest" description="Disordered" evidence="1">
    <location>
        <begin position="33"/>
        <end position="101"/>
    </location>
</feature>
<accession>A0A3S2MAN0</accession>
<sequence>MDEDILSPGTLQYAAWQMDRRVSDLWPLSGVTDSHSPWKQSVQSLKPLRQRTGDPSLAFSSQRLVEGRGIPQEGRDPFTVSRPPSGRSRQNRSHSIGHLEFSPLPPPLLSPSLSHPSLDPHPLSVSPLPSISSSSSCSETTTHLSALFFRSSSCFHSVEAATLQATGGAVVSQRRRCRSRSFGDIMNRSDSDSALPLAHSESQGLSNSKPYLLSTKLHLLQGQGSSLSKGGGGLEKSSSLGELRGSSPGTFSSSCSTRSLCIAPDVVERPLAFSSSASSSSSGSVRGPGVQPTSRRSPTEEDGEESESSSSRKRNAFNKIFKKKQGRH</sequence>
<keyword evidence="3" id="KW-1185">Reference proteome</keyword>
<feature type="compositionally biased region" description="Polar residues" evidence="1">
    <location>
        <begin position="33"/>
        <end position="44"/>
    </location>
</feature>
<name>A0A3S2MAN0_ORYJA</name>
<feature type="region of interest" description="Disordered" evidence="1">
    <location>
        <begin position="273"/>
        <end position="328"/>
    </location>
</feature>
<feature type="compositionally biased region" description="Low complexity" evidence="1">
    <location>
        <begin position="235"/>
        <end position="256"/>
    </location>
</feature>
<evidence type="ECO:0000313" key="3">
    <source>
        <dbReference type="Proteomes" id="UP000283210"/>
    </source>
</evidence>
<evidence type="ECO:0000313" key="2">
    <source>
        <dbReference type="EMBL" id="RVE63355.1"/>
    </source>
</evidence>
<organism evidence="2 3">
    <name type="scientific">Oryzias javanicus</name>
    <name type="common">Javanese ricefish</name>
    <name type="synonym">Aplocheilus javanicus</name>
    <dbReference type="NCBI Taxonomy" id="123683"/>
    <lineage>
        <taxon>Eukaryota</taxon>
        <taxon>Metazoa</taxon>
        <taxon>Chordata</taxon>
        <taxon>Craniata</taxon>
        <taxon>Vertebrata</taxon>
        <taxon>Euteleostomi</taxon>
        <taxon>Actinopterygii</taxon>
        <taxon>Neopterygii</taxon>
        <taxon>Teleostei</taxon>
        <taxon>Neoteleostei</taxon>
        <taxon>Acanthomorphata</taxon>
        <taxon>Ovalentaria</taxon>
        <taxon>Atherinomorphae</taxon>
        <taxon>Beloniformes</taxon>
        <taxon>Adrianichthyidae</taxon>
        <taxon>Oryziinae</taxon>
        <taxon>Oryzias</taxon>
    </lineage>
</organism>
<reference evidence="2 3" key="2">
    <citation type="submission" date="2019-01" db="EMBL/GenBank/DDBJ databases">
        <title>A chromosome length genome reference of the Java medaka (oryzias javanicus).</title>
        <authorList>
            <person name="Herpin A."/>
            <person name="Takehana Y."/>
            <person name="Naruse K."/>
            <person name="Ansai S."/>
            <person name="Kawaguchi M."/>
        </authorList>
    </citation>
    <scope>NUCLEOTIDE SEQUENCE [LARGE SCALE GENOMIC DNA]</scope>
    <source>
        <strain evidence="2">RS831</strain>
        <tissue evidence="2">Whole body</tissue>
    </source>
</reference>
<feature type="region of interest" description="Disordered" evidence="1">
    <location>
        <begin position="182"/>
        <end position="206"/>
    </location>
</feature>
<gene>
    <name evidence="2" type="ORF">OJAV_G00135320</name>
</gene>
<feature type="compositionally biased region" description="Low complexity" evidence="1">
    <location>
        <begin position="274"/>
        <end position="284"/>
    </location>
</feature>
<dbReference type="AlphaFoldDB" id="A0A3S2MAN0"/>
<dbReference type="EMBL" id="CM012450">
    <property type="protein sequence ID" value="RVE63355.1"/>
    <property type="molecule type" value="Genomic_DNA"/>
</dbReference>
<protein>
    <submittedName>
        <fullName evidence="2">Uncharacterized protein</fullName>
    </submittedName>
</protein>
<evidence type="ECO:0000256" key="1">
    <source>
        <dbReference type="SAM" id="MobiDB-lite"/>
    </source>
</evidence>
<dbReference type="OrthoDB" id="9986177at2759"/>
<feature type="region of interest" description="Disordered" evidence="1">
    <location>
        <begin position="224"/>
        <end position="256"/>
    </location>
</feature>
<reference evidence="2 3" key="1">
    <citation type="submission" date="2018-11" db="EMBL/GenBank/DDBJ databases">
        <authorList>
            <person name="Lopez-Roques C."/>
            <person name="Donnadieu C."/>
            <person name="Bouchez O."/>
            <person name="Klopp C."/>
            <person name="Cabau C."/>
            <person name="Zahm M."/>
        </authorList>
    </citation>
    <scope>NUCLEOTIDE SEQUENCE [LARGE SCALE GENOMIC DNA]</scope>
    <source>
        <strain evidence="2">RS831</strain>
        <tissue evidence="2">Whole body</tissue>
    </source>
</reference>
<proteinExistence type="predicted"/>